<keyword evidence="2" id="KW-0472">Membrane</keyword>
<dbReference type="KEGG" id="nta:107798747"/>
<feature type="transmembrane region" description="Helical" evidence="2">
    <location>
        <begin position="111"/>
        <end position="132"/>
    </location>
</feature>
<evidence type="ECO:0000256" key="2">
    <source>
        <dbReference type="SAM" id="Phobius"/>
    </source>
</evidence>
<protein>
    <submittedName>
        <fullName evidence="4">Uncharacterized protein LOC107798747</fullName>
    </submittedName>
</protein>
<name>A0A1S4AKP1_TOBAC</name>
<feature type="compositionally biased region" description="Polar residues" evidence="1">
    <location>
        <begin position="205"/>
        <end position="216"/>
    </location>
</feature>
<dbReference type="OrthoDB" id="785439at2759"/>
<evidence type="ECO:0000256" key="1">
    <source>
        <dbReference type="SAM" id="MobiDB-lite"/>
    </source>
</evidence>
<sequence>MKTTKSSGLLLLHLLPSQLSNPNNHSLLLFFPQQPNSLNKLTATNSLSTHILSQPLHLCKSSKWDSNAESIKNLNFGKVWDFEDEEEEEFYGDEILDQGAQVLEEYIDSIWIFKVFWSYGWALPPILIALLITGGPKAFLMALAIPLGQSTFSFAIQKMLDATQNKPRRKSKTKKRQRAPTSNKTNFGRRGGSPKTRRRKPSYQPWASKNGVSANNNDEREVSRYGGWDELDQVSESTSTGSFESSAQSSVGTSKMNVEKGKLSKPEAKRDMPLLLRLLIAIFPFLAS</sequence>
<accession>A0A1S4AKP1</accession>
<dbReference type="RefSeq" id="XP_016477267.1">
    <property type="nucleotide sequence ID" value="XM_016621781.2"/>
</dbReference>
<dbReference type="Proteomes" id="UP000790787">
    <property type="component" value="Chromosome 14"/>
</dbReference>
<feature type="compositionally biased region" description="Low complexity" evidence="1">
    <location>
        <begin position="236"/>
        <end position="250"/>
    </location>
</feature>
<dbReference type="OMA" id="RWWSDDS"/>
<gene>
    <name evidence="4" type="primary">LOC107798747</name>
</gene>
<evidence type="ECO:0000313" key="3">
    <source>
        <dbReference type="Proteomes" id="UP000790787"/>
    </source>
</evidence>
<organism evidence="3 4">
    <name type="scientific">Nicotiana tabacum</name>
    <name type="common">Common tobacco</name>
    <dbReference type="NCBI Taxonomy" id="4097"/>
    <lineage>
        <taxon>Eukaryota</taxon>
        <taxon>Viridiplantae</taxon>
        <taxon>Streptophyta</taxon>
        <taxon>Embryophyta</taxon>
        <taxon>Tracheophyta</taxon>
        <taxon>Spermatophyta</taxon>
        <taxon>Magnoliopsida</taxon>
        <taxon>eudicotyledons</taxon>
        <taxon>Gunneridae</taxon>
        <taxon>Pentapetalae</taxon>
        <taxon>asterids</taxon>
        <taxon>lamiids</taxon>
        <taxon>Solanales</taxon>
        <taxon>Solanaceae</taxon>
        <taxon>Nicotianoideae</taxon>
        <taxon>Nicotianeae</taxon>
        <taxon>Nicotiana</taxon>
    </lineage>
</organism>
<dbReference type="PANTHER" id="PTHR35719:SF2">
    <property type="entry name" value="ABC TRANSMEMBRANE TYPE-1 DOMAIN-CONTAINING PROTEIN"/>
    <property type="match status" value="1"/>
</dbReference>
<dbReference type="GeneID" id="107798747"/>
<feature type="region of interest" description="Disordered" evidence="1">
    <location>
        <begin position="236"/>
        <end position="264"/>
    </location>
</feature>
<feature type="region of interest" description="Disordered" evidence="1">
    <location>
        <begin position="163"/>
        <end position="219"/>
    </location>
</feature>
<dbReference type="RefSeq" id="XP_016477267.1">
    <property type="nucleotide sequence ID" value="XM_016621781.1"/>
</dbReference>
<feature type="compositionally biased region" description="Basic residues" evidence="1">
    <location>
        <begin position="166"/>
        <end position="178"/>
    </location>
</feature>
<dbReference type="STRING" id="4097.A0A1S4AKP1"/>
<keyword evidence="3" id="KW-1185">Reference proteome</keyword>
<keyword evidence="2" id="KW-0812">Transmembrane</keyword>
<dbReference type="AlphaFoldDB" id="A0A1S4AKP1"/>
<proteinExistence type="predicted"/>
<keyword evidence="2" id="KW-1133">Transmembrane helix</keyword>
<dbReference type="PaxDb" id="4097-A0A1S4AKP1"/>
<reference evidence="4" key="2">
    <citation type="submission" date="2025-08" db="UniProtKB">
        <authorList>
            <consortium name="RefSeq"/>
        </authorList>
    </citation>
    <scope>IDENTIFICATION</scope>
    <source>
        <tissue evidence="4">Leaf</tissue>
    </source>
</reference>
<evidence type="ECO:0000313" key="4">
    <source>
        <dbReference type="RefSeq" id="XP_016477267.1"/>
    </source>
</evidence>
<dbReference type="PANTHER" id="PTHR35719">
    <property type="entry name" value="OS01G0680600 PROTEIN"/>
    <property type="match status" value="1"/>
</dbReference>
<reference evidence="3" key="1">
    <citation type="journal article" date="2014" name="Nat. Commun.">
        <title>The tobacco genome sequence and its comparison with those of tomato and potato.</title>
        <authorList>
            <person name="Sierro N."/>
            <person name="Battey J.N."/>
            <person name="Ouadi S."/>
            <person name="Bakaher N."/>
            <person name="Bovet L."/>
            <person name="Willig A."/>
            <person name="Goepfert S."/>
            <person name="Peitsch M.C."/>
            <person name="Ivanov N.V."/>
        </authorList>
    </citation>
    <scope>NUCLEOTIDE SEQUENCE [LARGE SCALE GENOMIC DNA]</scope>
</reference>